<organism evidence="1 2">
    <name type="scientific">Polymorphospora lycopeni</name>
    <dbReference type="NCBI Taxonomy" id="3140240"/>
    <lineage>
        <taxon>Bacteria</taxon>
        <taxon>Bacillati</taxon>
        <taxon>Actinomycetota</taxon>
        <taxon>Actinomycetes</taxon>
        <taxon>Micromonosporales</taxon>
        <taxon>Micromonosporaceae</taxon>
        <taxon>Polymorphospora</taxon>
    </lineage>
</organism>
<comment type="caution">
    <text evidence="1">The sequence shown here is derived from an EMBL/GenBank/DDBJ whole genome shotgun (WGS) entry which is preliminary data.</text>
</comment>
<proteinExistence type="predicted"/>
<sequence length="80" mass="8201">MAWPRASALLLVTEATMPPAWSPGVALAGTVSVNGMSARERAGTVTVVWASRIQPPTSVGGRSAGSRSKPPDVVLYASLP</sequence>
<evidence type="ECO:0008006" key="3">
    <source>
        <dbReference type="Google" id="ProtNLM"/>
    </source>
</evidence>
<dbReference type="Proteomes" id="UP001582793">
    <property type="component" value="Unassembled WGS sequence"/>
</dbReference>
<evidence type="ECO:0000313" key="1">
    <source>
        <dbReference type="EMBL" id="MFB6398607.1"/>
    </source>
</evidence>
<dbReference type="EMBL" id="JBCGDC010000299">
    <property type="protein sequence ID" value="MFB6398607.1"/>
    <property type="molecule type" value="Genomic_DNA"/>
</dbReference>
<keyword evidence="2" id="KW-1185">Reference proteome</keyword>
<name>A0ABV5D2X5_9ACTN</name>
<reference evidence="1 2" key="1">
    <citation type="submission" date="2024-04" db="EMBL/GenBank/DDBJ databases">
        <title>Polymorphospora sp. isolated from Baiyangdian Lake in Xiong'an New Area.</title>
        <authorList>
            <person name="Zhang X."/>
            <person name="Liu J."/>
        </authorList>
    </citation>
    <scope>NUCLEOTIDE SEQUENCE [LARGE SCALE GENOMIC DNA]</scope>
    <source>
        <strain evidence="1 2">2-325</strain>
    </source>
</reference>
<protein>
    <recommendedName>
        <fullName evidence="3">Secreted protein</fullName>
    </recommendedName>
</protein>
<accession>A0ABV5D2X5</accession>
<gene>
    <name evidence="1" type="ORF">AAFH96_36925</name>
</gene>
<evidence type="ECO:0000313" key="2">
    <source>
        <dbReference type="Proteomes" id="UP001582793"/>
    </source>
</evidence>